<dbReference type="AlphaFoldDB" id="A0A9P6CA43"/>
<evidence type="ECO:0000313" key="12">
    <source>
        <dbReference type="EMBL" id="KAF9453758.1"/>
    </source>
</evidence>
<keyword evidence="9 10" id="KW-0472">Membrane</keyword>
<dbReference type="InterPro" id="IPR045315">
    <property type="entry name" value="Mtm1-like"/>
</dbReference>
<protein>
    <submittedName>
        <fullName evidence="12">Mitochondrial carrier</fullName>
    </submittedName>
</protein>
<keyword evidence="3 11" id="KW-0813">Transport</keyword>
<dbReference type="OrthoDB" id="1747031at2759"/>
<dbReference type="EMBL" id="MU151058">
    <property type="protein sequence ID" value="KAF9453758.1"/>
    <property type="molecule type" value="Genomic_DNA"/>
</dbReference>
<keyword evidence="4 10" id="KW-0812">Transmembrane</keyword>
<gene>
    <name evidence="12" type="ORF">P691DRAFT_771057</name>
</gene>
<keyword evidence="8" id="KW-0496">Mitochondrion</keyword>
<evidence type="ECO:0000256" key="7">
    <source>
        <dbReference type="ARBA" id="ARBA00022989"/>
    </source>
</evidence>
<evidence type="ECO:0000313" key="13">
    <source>
        <dbReference type="Proteomes" id="UP000807342"/>
    </source>
</evidence>
<evidence type="ECO:0000256" key="1">
    <source>
        <dbReference type="ARBA" id="ARBA00004448"/>
    </source>
</evidence>
<dbReference type="GO" id="GO:1990542">
    <property type="term" value="P:mitochondrial transmembrane transport"/>
    <property type="evidence" value="ECO:0007669"/>
    <property type="project" value="InterPro"/>
</dbReference>
<reference evidence="12" key="1">
    <citation type="submission" date="2020-11" db="EMBL/GenBank/DDBJ databases">
        <authorList>
            <consortium name="DOE Joint Genome Institute"/>
            <person name="Ahrendt S."/>
            <person name="Riley R."/>
            <person name="Andreopoulos W."/>
            <person name="Labutti K."/>
            <person name="Pangilinan J."/>
            <person name="Ruiz-Duenas F.J."/>
            <person name="Barrasa J.M."/>
            <person name="Sanchez-Garcia M."/>
            <person name="Camarero S."/>
            <person name="Miyauchi S."/>
            <person name="Serrano A."/>
            <person name="Linde D."/>
            <person name="Babiker R."/>
            <person name="Drula E."/>
            <person name="Ayuso-Fernandez I."/>
            <person name="Pacheco R."/>
            <person name="Padilla G."/>
            <person name="Ferreira P."/>
            <person name="Barriuso J."/>
            <person name="Kellner H."/>
            <person name="Castanera R."/>
            <person name="Alfaro M."/>
            <person name="Ramirez L."/>
            <person name="Pisabarro A.G."/>
            <person name="Kuo A."/>
            <person name="Tritt A."/>
            <person name="Lipzen A."/>
            <person name="He G."/>
            <person name="Yan M."/>
            <person name="Ng V."/>
            <person name="Cullen D."/>
            <person name="Martin F."/>
            <person name="Rosso M.-N."/>
            <person name="Henrissat B."/>
            <person name="Hibbett D."/>
            <person name="Martinez A.T."/>
            <person name="Grigoriev I.V."/>
        </authorList>
    </citation>
    <scope>NUCLEOTIDE SEQUENCE</scope>
    <source>
        <strain evidence="12">MF-IS2</strain>
    </source>
</reference>
<evidence type="ECO:0000256" key="9">
    <source>
        <dbReference type="ARBA" id="ARBA00023136"/>
    </source>
</evidence>
<keyword evidence="5" id="KW-0677">Repeat</keyword>
<evidence type="ECO:0000256" key="3">
    <source>
        <dbReference type="ARBA" id="ARBA00022448"/>
    </source>
</evidence>
<comment type="similarity">
    <text evidence="2 11">Belongs to the mitochondrial carrier (TC 2.A.29) family.</text>
</comment>
<dbReference type="Gene3D" id="1.50.40.10">
    <property type="entry name" value="Mitochondrial carrier domain"/>
    <property type="match status" value="2"/>
</dbReference>
<dbReference type="SUPFAM" id="SSF103506">
    <property type="entry name" value="Mitochondrial carrier"/>
    <property type="match status" value="1"/>
</dbReference>
<dbReference type="PROSITE" id="PS50920">
    <property type="entry name" value="SOLCAR"/>
    <property type="match status" value="3"/>
</dbReference>
<proteinExistence type="inferred from homology"/>
<accession>A0A9P6CA43</accession>
<dbReference type="Pfam" id="PF00153">
    <property type="entry name" value="Mito_carr"/>
    <property type="match status" value="4"/>
</dbReference>
<dbReference type="InterPro" id="IPR023395">
    <property type="entry name" value="MCP_dom_sf"/>
</dbReference>
<evidence type="ECO:0000256" key="5">
    <source>
        <dbReference type="ARBA" id="ARBA00022737"/>
    </source>
</evidence>
<keyword evidence="7" id="KW-1133">Transmembrane helix</keyword>
<evidence type="ECO:0000256" key="11">
    <source>
        <dbReference type="RuleBase" id="RU000488"/>
    </source>
</evidence>
<sequence>MDPFHAKLVAAATGSTITALTMTPFDVIKTRLQTQPVRPQPLFPVPPPNTCCLPAKAELCVRNMSSLARSMSSLARPLSGEVVCIWHNGVIRTEQVNGFYDAARHVWRAEGIRGLWKGAGTSLVMGVPSATAYILTYDHLLNVVLPTVLPAGPVLPLSAGIIARSAITSLVSPLELIRTNLQSTPLSPNNPHTLRSVLTSVHNLVQQNGVLFLWRGLGPTLWRDVPFSGLYWASYEGWKSFFARRGYEGASVAFVSGAASGIISALITSPFDVLKTRRQALIMSASNVEFRRTIPLLLRIVRTEGVPALFAGILPRVVKIAPACGIMISCFEGIGKLLSRPSP</sequence>
<feature type="repeat" description="Solcar" evidence="10">
    <location>
        <begin position="151"/>
        <end position="241"/>
    </location>
</feature>
<dbReference type="Proteomes" id="UP000807342">
    <property type="component" value="Unassembled WGS sequence"/>
</dbReference>
<dbReference type="PANTHER" id="PTHR45760:SF2">
    <property type="entry name" value="FI19922P1-RELATED"/>
    <property type="match status" value="1"/>
</dbReference>
<comment type="caution">
    <text evidence="12">The sequence shown here is derived from an EMBL/GenBank/DDBJ whole genome shotgun (WGS) entry which is preliminary data.</text>
</comment>
<dbReference type="PANTHER" id="PTHR45760">
    <property type="entry name" value="FI19922P1-RELATED"/>
    <property type="match status" value="1"/>
</dbReference>
<dbReference type="GO" id="GO:0005743">
    <property type="term" value="C:mitochondrial inner membrane"/>
    <property type="evidence" value="ECO:0007669"/>
    <property type="project" value="UniProtKB-SubCell"/>
</dbReference>
<dbReference type="InterPro" id="IPR018108">
    <property type="entry name" value="MCP_transmembrane"/>
</dbReference>
<feature type="repeat" description="Solcar" evidence="10">
    <location>
        <begin position="2"/>
        <end position="143"/>
    </location>
</feature>
<evidence type="ECO:0000256" key="4">
    <source>
        <dbReference type="ARBA" id="ARBA00022692"/>
    </source>
</evidence>
<keyword evidence="13" id="KW-1185">Reference proteome</keyword>
<evidence type="ECO:0000256" key="2">
    <source>
        <dbReference type="ARBA" id="ARBA00006375"/>
    </source>
</evidence>
<keyword evidence="6" id="KW-0999">Mitochondrion inner membrane</keyword>
<feature type="repeat" description="Solcar" evidence="10">
    <location>
        <begin position="248"/>
        <end position="337"/>
    </location>
</feature>
<comment type="subcellular location">
    <subcellularLocation>
        <location evidence="1">Mitochondrion inner membrane</location>
        <topology evidence="1">Multi-pass membrane protein</topology>
    </subcellularLocation>
</comment>
<organism evidence="12 13">
    <name type="scientific">Macrolepiota fuliginosa MF-IS2</name>
    <dbReference type="NCBI Taxonomy" id="1400762"/>
    <lineage>
        <taxon>Eukaryota</taxon>
        <taxon>Fungi</taxon>
        <taxon>Dikarya</taxon>
        <taxon>Basidiomycota</taxon>
        <taxon>Agaricomycotina</taxon>
        <taxon>Agaricomycetes</taxon>
        <taxon>Agaricomycetidae</taxon>
        <taxon>Agaricales</taxon>
        <taxon>Agaricineae</taxon>
        <taxon>Agaricaceae</taxon>
        <taxon>Macrolepiota</taxon>
    </lineage>
</organism>
<name>A0A9P6CA43_9AGAR</name>
<evidence type="ECO:0000256" key="6">
    <source>
        <dbReference type="ARBA" id="ARBA00022792"/>
    </source>
</evidence>
<evidence type="ECO:0000256" key="8">
    <source>
        <dbReference type="ARBA" id="ARBA00023128"/>
    </source>
</evidence>
<evidence type="ECO:0000256" key="10">
    <source>
        <dbReference type="PROSITE-ProRule" id="PRU00282"/>
    </source>
</evidence>